<sequence>MPLPLDLPGRPDERVVRQLVEAVLFEKLIAATIAEDGDQLAFSWSHEGKRFRCAGVEGAFSRIRIAPGSVESEGCDGTWRPAALDELVGSLPASADDRRRLLGELQSTLAHCSWNDRNLPQRARRDLGFAALEGALHEGHAYHPCFKARTGFSESDHRDFGPEGGNSFQLAWLLVRREEVNQRLPVDEATFWTGELGAETFARIEKRRSELDLGRDEFALLPLHPWQWTALKDTLLAPWLADGTAHFAGISGDRYTASQSIRTLLNADRPEAANVKLSMNMSNSSSLRTIEPHSVCTAPVISCWLGDIVAGDPLFRTAYPLTVLDEYAGIIAGRDGPLAGQLAAIWRRSVSSVLGEGEQAVPFNALMTIEHDGKPFIDEWVRRHGFRAWLGQLLQVAILPVWHLLVGHGIATEAHGQNMVLVHRDGWPVRLVLRDFHDSVEYVPHFLRDPGKVPDFLALDPAYREALPDQYYWMEDVETLGELVTDALFVFNMAEISHLLQTHYGLREADFWKTVRHMLSDYAAGHGVAARQAQLGLARPEIAAEALLARKLNIGRSSHVVSNTLSTAHA</sequence>
<keyword evidence="5" id="KW-1185">Reference proteome</keyword>
<reference evidence="4 5" key="1">
    <citation type="submission" date="2020-08" db="EMBL/GenBank/DDBJ databases">
        <title>Genomic Encyclopedia of Type Strains, Phase IV (KMG-IV): sequencing the most valuable type-strain genomes for metagenomic binning, comparative biology and taxonomic classification.</title>
        <authorList>
            <person name="Goeker M."/>
        </authorList>
    </citation>
    <scope>NUCLEOTIDE SEQUENCE [LARGE SCALE GENOMIC DNA]</scope>
    <source>
        <strain evidence="4 5">DSM 7051</strain>
    </source>
</reference>
<dbReference type="GO" id="GO:0019290">
    <property type="term" value="P:siderophore biosynthetic process"/>
    <property type="evidence" value="ECO:0007669"/>
    <property type="project" value="InterPro"/>
</dbReference>
<comment type="pathway">
    <text evidence="1">Siderophore biosynthesis.</text>
</comment>
<dbReference type="Proteomes" id="UP000536262">
    <property type="component" value="Unassembled WGS sequence"/>
</dbReference>
<evidence type="ECO:0000259" key="3">
    <source>
        <dbReference type="Pfam" id="PF06276"/>
    </source>
</evidence>
<dbReference type="EMBL" id="JACHOU010000007">
    <property type="protein sequence ID" value="MBB6355317.1"/>
    <property type="molecule type" value="Genomic_DNA"/>
</dbReference>
<protein>
    <submittedName>
        <fullName evidence="4">Siderophore synthetase component</fullName>
    </submittedName>
</protein>
<dbReference type="GO" id="GO:0016881">
    <property type="term" value="F:acid-amino acid ligase activity"/>
    <property type="evidence" value="ECO:0007669"/>
    <property type="project" value="UniProtKB-ARBA"/>
</dbReference>
<gene>
    <name evidence="4" type="ORF">GGR00_003119</name>
</gene>
<proteinExistence type="predicted"/>
<name>A0A7X0KLQ5_9HYPH</name>
<dbReference type="RefSeq" id="WP_184699899.1">
    <property type="nucleotide sequence ID" value="NZ_BAABEG010000001.1"/>
</dbReference>
<dbReference type="PANTHER" id="PTHR34384:SF6">
    <property type="entry name" value="STAPHYLOFERRIN B SYNTHASE"/>
    <property type="match status" value="1"/>
</dbReference>
<dbReference type="InterPro" id="IPR037455">
    <property type="entry name" value="LucA/IucC-like"/>
</dbReference>
<evidence type="ECO:0000313" key="4">
    <source>
        <dbReference type="EMBL" id="MBB6355317.1"/>
    </source>
</evidence>
<feature type="domain" description="Aerobactin siderophore biosynthesis IucA/IucC N-terminal" evidence="2">
    <location>
        <begin position="129"/>
        <end position="367"/>
    </location>
</feature>
<evidence type="ECO:0000259" key="2">
    <source>
        <dbReference type="Pfam" id="PF04183"/>
    </source>
</evidence>
<dbReference type="InterPro" id="IPR007310">
    <property type="entry name" value="Aerobactin_biosyn_IucA/IucC_N"/>
</dbReference>
<dbReference type="Pfam" id="PF04183">
    <property type="entry name" value="IucA_IucC"/>
    <property type="match status" value="1"/>
</dbReference>
<feature type="domain" description="Aerobactin siderophore biosynthesis IucA/IucC-like C-terminal" evidence="3">
    <location>
        <begin position="388"/>
        <end position="553"/>
    </location>
</feature>
<dbReference type="Pfam" id="PF06276">
    <property type="entry name" value="FhuF"/>
    <property type="match status" value="1"/>
</dbReference>
<dbReference type="AlphaFoldDB" id="A0A7X0KLQ5"/>
<dbReference type="Gene3D" id="6.10.250.3370">
    <property type="match status" value="1"/>
</dbReference>
<dbReference type="Gene3D" id="1.10.510.40">
    <property type="match status" value="1"/>
</dbReference>
<evidence type="ECO:0000256" key="1">
    <source>
        <dbReference type="ARBA" id="ARBA00004924"/>
    </source>
</evidence>
<accession>A0A7X0KLQ5</accession>
<dbReference type="InterPro" id="IPR022770">
    <property type="entry name" value="IucA/IucC-like_C"/>
</dbReference>
<organism evidence="4 5">
    <name type="scientific">Aminobacter aganoensis</name>
    <dbReference type="NCBI Taxonomy" id="83264"/>
    <lineage>
        <taxon>Bacteria</taxon>
        <taxon>Pseudomonadati</taxon>
        <taxon>Pseudomonadota</taxon>
        <taxon>Alphaproteobacteria</taxon>
        <taxon>Hyphomicrobiales</taxon>
        <taxon>Phyllobacteriaceae</taxon>
        <taxon>Aminobacter</taxon>
    </lineage>
</organism>
<evidence type="ECO:0000313" key="5">
    <source>
        <dbReference type="Proteomes" id="UP000536262"/>
    </source>
</evidence>
<dbReference type="PANTHER" id="PTHR34384">
    <property type="entry name" value="L-2,3-DIAMINOPROPANOATE--CITRATE LIGASE"/>
    <property type="match status" value="1"/>
</dbReference>
<comment type="caution">
    <text evidence="4">The sequence shown here is derived from an EMBL/GenBank/DDBJ whole genome shotgun (WGS) entry which is preliminary data.</text>
</comment>